<dbReference type="EMBL" id="CP013650">
    <property type="protein sequence ID" value="ALS99571.1"/>
    <property type="molecule type" value="Genomic_DNA"/>
</dbReference>
<dbReference type="RefSeq" id="WP_062482174.1">
    <property type="nucleotide sequence ID" value="NZ_CP013650.1"/>
</dbReference>
<gene>
    <name evidence="1" type="ORF">AT746_15775</name>
</gene>
<protein>
    <recommendedName>
        <fullName evidence="3">STAS domain-containing protein</fullName>
    </recommendedName>
</protein>
<evidence type="ECO:0000313" key="2">
    <source>
        <dbReference type="Proteomes" id="UP000068447"/>
    </source>
</evidence>
<evidence type="ECO:0000313" key="1">
    <source>
        <dbReference type="EMBL" id="ALS99571.1"/>
    </source>
</evidence>
<proteinExistence type="predicted"/>
<dbReference type="KEGG" id="lal:AT746_15775"/>
<reference evidence="1 2" key="1">
    <citation type="submission" date="2015-12" db="EMBL/GenBank/DDBJ databases">
        <title>Complete genome of Lacimicrobium alkaliphilum KCTC 32984.</title>
        <authorList>
            <person name="Kim S.-G."/>
            <person name="Lee Y.-J."/>
        </authorList>
    </citation>
    <scope>NUCLEOTIDE SEQUENCE [LARGE SCALE GENOMIC DNA]</scope>
    <source>
        <strain evidence="1 2">YelD216</strain>
    </source>
</reference>
<dbReference type="AlphaFoldDB" id="A0A0U2Z9J9"/>
<organism evidence="1 2">
    <name type="scientific">Lacimicrobium alkaliphilum</name>
    <dbReference type="NCBI Taxonomy" id="1526571"/>
    <lineage>
        <taxon>Bacteria</taxon>
        <taxon>Pseudomonadati</taxon>
        <taxon>Pseudomonadota</taxon>
        <taxon>Gammaproteobacteria</taxon>
        <taxon>Alteromonadales</taxon>
        <taxon>Alteromonadaceae</taxon>
        <taxon>Lacimicrobium</taxon>
    </lineage>
</organism>
<accession>A0A0U2Z9J9</accession>
<dbReference type="STRING" id="1526571.AT746_15775"/>
<dbReference type="OrthoDB" id="5768127at2"/>
<keyword evidence="2" id="KW-1185">Reference proteome</keyword>
<sequence length="155" mass="17580">MSSQFALFVPHGEFKVVRQHNILLFRISGAWNLQCAQLFTDCIRNHIGKMSNGRPWVRIMDMSAWELSCPDATDHISRFADWEDRHGCAGRSFCHVSATQRQLLMKKYHMSNPPVLVDSVSRGIRWALRAVNLQQASVMLASMPISSMPDAPVIL</sequence>
<evidence type="ECO:0008006" key="3">
    <source>
        <dbReference type="Google" id="ProtNLM"/>
    </source>
</evidence>
<name>A0A0U2Z9J9_9ALTE</name>
<dbReference type="Proteomes" id="UP000068447">
    <property type="component" value="Chromosome"/>
</dbReference>